<evidence type="ECO:0000313" key="1">
    <source>
        <dbReference type="EMBL" id="KAI5648067.1"/>
    </source>
</evidence>
<dbReference type="Proteomes" id="UP001060085">
    <property type="component" value="Linkage Group LG08"/>
</dbReference>
<dbReference type="EMBL" id="CM044708">
    <property type="protein sequence ID" value="KAI5648067.1"/>
    <property type="molecule type" value="Genomic_DNA"/>
</dbReference>
<proteinExistence type="predicted"/>
<gene>
    <name evidence="1" type="ORF">M9H77_34072</name>
</gene>
<protein>
    <submittedName>
        <fullName evidence="1">Uncharacterized protein</fullName>
    </submittedName>
</protein>
<organism evidence="1 2">
    <name type="scientific">Catharanthus roseus</name>
    <name type="common">Madagascar periwinkle</name>
    <name type="synonym">Vinca rosea</name>
    <dbReference type="NCBI Taxonomy" id="4058"/>
    <lineage>
        <taxon>Eukaryota</taxon>
        <taxon>Viridiplantae</taxon>
        <taxon>Streptophyta</taxon>
        <taxon>Embryophyta</taxon>
        <taxon>Tracheophyta</taxon>
        <taxon>Spermatophyta</taxon>
        <taxon>Magnoliopsida</taxon>
        <taxon>eudicotyledons</taxon>
        <taxon>Gunneridae</taxon>
        <taxon>Pentapetalae</taxon>
        <taxon>asterids</taxon>
        <taxon>lamiids</taxon>
        <taxon>Gentianales</taxon>
        <taxon>Apocynaceae</taxon>
        <taxon>Rauvolfioideae</taxon>
        <taxon>Vinceae</taxon>
        <taxon>Catharanthinae</taxon>
        <taxon>Catharanthus</taxon>
    </lineage>
</organism>
<sequence length="114" mass="12164">MSDGRSVSSHARVLFVSFPLNGQSPEPKTGSSDEFRHPVINTSLNSKHTVTSLGVLTRPPCATLAGGPLLTQPSQTQYHLGPNPLTVLRPLSTGSKSRVTLPSMSFGRGPRTRD</sequence>
<evidence type="ECO:0000313" key="2">
    <source>
        <dbReference type="Proteomes" id="UP001060085"/>
    </source>
</evidence>
<keyword evidence="2" id="KW-1185">Reference proteome</keyword>
<reference evidence="2" key="1">
    <citation type="journal article" date="2023" name="Nat. Plants">
        <title>Single-cell RNA sequencing provides a high-resolution roadmap for understanding the multicellular compartmentation of specialized metabolism.</title>
        <authorList>
            <person name="Sun S."/>
            <person name="Shen X."/>
            <person name="Li Y."/>
            <person name="Li Y."/>
            <person name="Wang S."/>
            <person name="Li R."/>
            <person name="Zhang H."/>
            <person name="Shen G."/>
            <person name="Guo B."/>
            <person name="Wei J."/>
            <person name="Xu J."/>
            <person name="St-Pierre B."/>
            <person name="Chen S."/>
            <person name="Sun C."/>
        </authorList>
    </citation>
    <scope>NUCLEOTIDE SEQUENCE [LARGE SCALE GENOMIC DNA]</scope>
</reference>
<name>A0ACB9ZK63_CATRO</name>
<comment type="caution">
    <text evidence="1">The sequence shown here is derived from an EMBL/GenBank/DDBJ whole genome shotgun (WGS) entry which is preliminary data.</text>
</comment>
<accession>A0ACB9ZK63</accession>